<dbReference type="EMBL" id="VXIV02003349">
    <property type="protein sequence ID" value="KAF6017958.1"/>
    <property type="molecule type" value="Genomic_DNA"/>
</dbReference>
<gene>
    <name evidence="2" type="ORF">EB796_023718</name>
</gene>
<protein>
    <submittedName>
        <fullName evidence="2">Uncharacterized protein</fullName>
    </submittedName>
</protein>
<comment type="caution">
    <text evidence="2">The sequence shown here is derived from an EMBL/GenBank/DDBJ whole genome shotgun (WGS) entry which is preliminary data.</text>
</comment>
<proteinExistence type="predicted"/>
<dbReference type="Proteomes" id="UP000593567">
    <property type="component" value="Unassembled WGS sequence"/>
</dbReference>
<feature type="region of interest" description="Disordered" evidence="1">
    <location>
        <begin position="48"/>
        <end position="75"/>
    </location>
</feature>
<feature type="compositionally biased region" description="Polar residues" evidence="1">
    <location>
        <begin position="48"/>
        <end position="65"/>
    </location>
</feature>
<evidence type="ECO:0000256" key="1">
    <source>
        <dbReference type="SAM" id="MobiDB-lite"/>
    </source>
</evidence>
<evidence type="ECO:0000313" key="3">
    <source>
        <dbReference type="Proteomes" id="UP000593567"/>
    </source>
</evidence>
<evidence type="ECO:0000313" key="2">
    <source>
        <dbReference type="EMBL" id="KAF6017958.1"/>
    </source>
</evidence>
<organism evidence="2 3">
    <name type="scientific">Bugula neritina</name>
    <name type="common">Brown bryozoan</name>
    <name type="synonym">Sertularia neritina</name>
    <dbReference type="NCBI Taxonomy" id="10212"/>
    <lineage>
        <taxon>Eukaryota</taxon>
        <taxon>Metazoa</taxon>
        <taxon>Spiralia</taxon>
        <taxon>Lophotrochozoa</taxon>
        <taxon>Bryozoa</taxon>
        <taxon>Gymnolaemata</taxon>
        <taxon>Cheilostomatida</taxon>
        <taxon>Flustrina</taxon>
        <taxon>Buguloidea</taxon>
        <taxon>Bugulidae</taxon>
        <taxon>Bugula</taxon>
    </lineage>
</organism>
<accession>A0A7J7IXL3</accession>
<sequence>MGLLKNMNTSFCSLVLGINTNIKSLEVRGVGDNISFCDNMAACPPSSSKVNASHNPSLATSGNAHSNEKFLYTSR</sequence>
<dbReference type="AlphaFoldDB" id="A0A7J7IXL3"/>
<name>A0A7J7IXL3_BUGNE</name>
<keyword evidence="3" id="KW-1185">Reference proteome</keyword>
<reference evidence="2" key="1">
    <citation type="submission" date="2020-06" db="EMBL/GenBank/DDBJ databases">
        <title>Draft genome of Bugula neritina, a colonial animal packing powerful symbionts and potential medicines.</title>
        <authorList>
            <person name="Rayko M."/>
        </authorList>
    </citation>
    <scope>NUCLEOTIDE SEQUENCE [LARGE SCALE GENOMIC DNA]</scope>
    <source>
        <strain evidence="2">Kwan_BN1</strain>
    </source>
</reference>